<evidence type="ECO:0000313" key="2">
    <source>
        <dbReference type="EMBL" id="AOS47391.1"/>
    </source>
</evidence>
<keyword evidence="1" id="KW-1133">Transmembrane helix</keyword>
<dbReference type="OrthoDB" id="3268602at2"/>
<keyword evidence="3" id="KW-1185">Reference proteome</keyword>
<gene>
    <name evidence="2" type="ORF">BH719_05560</name>
</gene>
<dbReference type="STRING" id="178339.BH719_05560"/>
<proteinExistence type="predicted"/>
<keyword evidence="1" id="KW-0472">Membrane</keyword>
<evidence type="ECO:0000256" key="1">
    <source>
        <dbReference type="SAM" id="Phobius"/>
    </source>
</evidence>
<dbReference type="EMBL" id="CP017298">
    <property type="protein sequence ID" value="AOS47391.1"/>
    <property type="molecule type" value="Genomic_DNA"/>
</dbReference>
<dbReference type="Pfam" id="PF07332">
    <property type="entry name" value="Phage_holin_3_6"/>
    <property type="match status" value="1"/>
</dbReference>
<dbReference type="Proteomes" id="UP000095214">
    <property type="component" value="Chromosome"/>
</dbReference>
<organism evidence="2 3">
    <name type="scientific">Pauljensenia hongkongensis</name>
    <dbReference type="NCBI Taxonomy" id="178339"/>
    <lineage>
        <taxon>Bacteria</taxon>
        <taxon>Bacillati</taxon>
        <taxon>Actinomycetota</taxon>
        <taxon>Actinomycetes</taxon>
        <taxon>Actinomycetales</taxon>
        <taxon>Actinomycetaceae</taxon>
        <taxon>Pauljensenia</taxon>
    </lineage>
</organism>
<protein>
    <recommendedName>
        <fullName evidence="4">Phage holin family protein</fullName>
    </recommendedName>
</protein>
<feature type="transmembrane region" description="Helical" evidence="1">
    <location>
        <begin position="38"/>
        <end position="57"/>
    </location>
</feature>
<name>A0A1D8B2M6_9ACTO</name>
<dbReference type="AlphaFoldDB" id="A0A1D8B2M6"/>
<dbReference type="InterPro" id="IPR009937">
    <property type="entry name" value="Phage_holin_3_6"/>
</dbReference>
<feature type="transmembrane region" description="Helical" evidence="1">
    <location>
        <begin position="69"/>
        <end position="90"/>
    </location>
</feature>
<sequence length="122" mass="12813">MGKLIADVTSQFSSIVRGEIELAKVQTATMFARIRTGLVLMAAAAVFALFLLGWILHTIEAALATVLPVWAASLIVVGLLAVVVAVLALLGSRALRKAQESKPDPKAGITEAVHIVKNGLTK</sequence>
<accession>A0A1D8B2M6</accession>
<evidence type="ECO:0000313" key="3">
    <source>
        <dbReference type="Proteomes" id="UP000095214"/>
    </source>
</evidence>
<keyword evidence="1" id="KW-0812">Transmembrane</keyword>
<evidence type="ECO:0008006" key="4">
    <source>
        <dbReference type="Google" id="ProtNLM"/>
    </source>
</evidence>
<reference evidence="2 3" key="1">
    <citation type="submission" date="2016-09" db="EMBL/GenBank/DDBJ databases">
        <title>Complete genome sequence of Actinomyces hongkongensis HKU8.</title>
        <authorList>
            <person name="Gao Y.-X."/>
            <person name="Zhou Y.-Y."/>
            <person name="Xie Y."/>
            <person name="Wang M."/>
            <person name="Wang S.-J."/>
            <person name="Shen S.-G."/>
        </authorList>
    </citation>
    <scope>NUCLEOTIDE SEQUENCE [LARGE SCALE GENOMIC DNA]</scope>
    <source>
        <strain evidence="2 3">HKU8</strain>
    </source>
</reference>
<dbReference type="KEGG" id="phon:BH719_05560"/>